<gene>
    <name evidence="2" type="ORF">UFOPK3772_03634</name>
</gene>
<reference evidence="2" key="1">
    <citation type="submission" date="2020-05" db="EMBL/GenBank/DDBJ databases">
        <authorList>
            <person name="Chiriac C."/>
            <person name="Salcher M."/>
            <person name="Ghai R."/>
            <person name="Kavagutti S V."/>
        </authorList>
    </citation>
    <scope>NUCLEOTIDE SEQUENCE</scope>
</reference>
<dbReference type="AlphaFoldDB" id="A0A6J7M5P8"/>
<protein>
    <submittedName>
        <fullName evidence="2">Unannotated protein</fullName>
    </submittedName>
</protein>
<accession>A0A6J7M5P8</accession>
<feature type="region of interest" description="Disordered" evidence="1">
    <location>
        <begin position="22"/>
        <end position="42"/>
    </location>
</feature>
<evidence type="ECO:0000313" key="2">
    <source>
        <dbReference type="EMBL" id="CAB4974792.1"/>
    </source>
</evidence>
<evidence type="ECO:0000256" key="1">
    <source>
        <dbReference type="SAM" id="MobiDB-lite"/>
    </source>
</evidence>
<dbReference type="EMBL" id="CAFBNE010000250">
    <property type="protein sequence ID" value="CAB4974792.1"/>
    <property type="molecule type" value="Genomic_DNA"/>
</dbReference>
<sequence length="80" mass="8922">MLVFRQTRLLTGEPASRAAVLANGTSQSADAPRVDQVRASSDEFPVSRDIRRDNVRPAIDRLNDRQRKALVEGCNDDEAR</sequence>
<proteinExistence type="predicted"/>
<name>A0A6J7M5P8_9ZZZZ</name>
<organism evidence="2">
    <name type="scientific">freshwater metagenome</name>
    <dbReference type="NCBI Taxonomy" id="449393"/>
    <lineage>
        <taxon>unclassified sequences</taxon>
        <taxon>metagenomes</taxon>
        <taxon>ecological metagenomes</taxon>
    </lineage>
</organism>